<dbReference type="Proteomes" id="UP000433181">
    <property type="component" value="Unassembled WGS sequence"/>
</dbReference>
<dbReference type="EMBL" id="VUNR01000007">
    <property type="protein sequence ID" value="MSU08412.1"/>
    <property type="molecule type" value="Genomic_DNA"/>
</dbReference>
<evidence type="ECO:0000256" key="2">
    <source>
        <dbReference type="ARBA" id="ARBA00029447"/>
    </source>
</evidence>
<dbReference type="SMART" id="SM00283">
    <property type="entry name" value="MA"/>
    <property type="match status" value="1"/>
</dbReference>
<dbReference type="GeneID" id="96778337"/>
<dbReference type="GO" id="GO:0016020">
    <property type="term" value="C:membrane"/>
    <property type="evidence" value="ECO:0007669"/>
    <property type="project" value="InterPro"/>
</dbReference>
<dbReference type="AlphaFoldDB" id="A0A6I2UHC5"/>
<keyword evidence="7" id="KW-1185">Reference proteome</keyword>
<accession>A0A6I2UHC5</accession>
<keyword evidence="1 3" id="KW-0807">Transducer</keyword>
<evidence type="ECO:0000256" key="3">
    <source>
        <dbReference type="PROSITE-ProRule" id="PRU00284"/>
    </source>
</evidence>
<sequence>MFLFGSSKEDKKPAMRGEDCSQMKRDVDGMDRFLQQVIDGDYTARAPQAHSPEMQRLGRKMEQLLQKQRDDLRSMLMTLNESVYDSTEVSEALNAIVTENIHVSARIDEMHKVVESLANEIMGLAGTATETSDQTRQGMEAMRNTENSIDTVSKETAAAEESLQSMHGSVVQLQKDTVNINNLVETVRGIADQTNLLALNASIEAARAGEHGRGFAVVAEEVRKLAEQSKLSVSEINEHLSSIKGTSQEITDEFTQMDAAFKNNTAAVQEASSHTQKLTGVFDGIDNAVNILAPLAEEQSAAFQEMTASLRTTMDDVHRQNDSTRNCNRFVYEALKASSQMRTTLAGLDLDITDKENVELAKTDHLLWRARISQMLWGNIDLDASNVRDHTTCRLGRWYATKGRELFGSQPEFQKLERDHARFHACCAEAIDAYHGKNKKLVDNLTEELSALSATVIGSLDELKNKL</sequence>
<dbReference type="Gene3D" id="1.20.120.30">
    <property type="entry name" value="Aspartate receptor, ligand-binding domain"/>
    <property type="match status" value="1"/>
</dbReference>
<organism evidence="6 7">
    <name type="scientific">Anaerovibrio slackiae</name>
    <dbReference type="NCBI Taxonomy" id="2652309"/>
    <lineage>
        <taxon>Bacteria</taxon>
        <taxon>Bacillati</taxon>
        <taxon>Bacillota</taxon>
        <taxon>Negativicutes</taxon>
        <taxon>Selenomonadales</taxon>
        <taxon>Selenomonadaceae</taxon>
        <taxon>Anaerovibrio</taxon>
    </lineage>
</organism>
<gene>
    <name evidence="6" type="ORF">FYJ84_05360</name>
</gene>
<evidence type="ECO:0000313" key="7">
    <source>
        <dbReference type="Proteomes" id="UP000433181"/>
    </source>
</evidence>
<dbReference type="PANTHER" id="PTHR32089:SF112">
    <property type="entry name" value="LYSOZYME-LIKE PROTEIN-RELATED"/>
    <property type="match status" value="1"/>
</dbReference>
<reference evidence="6 7" key="1">
    <citation type="submission" date="2019-08" db="EMBL/GenBank/DDBJ databases">
        <title>In-depth cultivation of the pig gut microbiome towards novel bacterial diversity and tailored functional studies.</title>
        <authorList>
            <person name="Wylensek D."/>
            <person name="Hitch T.C.A."/>
            <person name="Clavel T."/>
        </authorList>
    </citation>
    <scope>NUCLEOTIDE SEQUENCE [LARGE SCALE GENOMIC DNA]</scope>
    <source>
        <strain evidence="6 7">WCA-693-APC-5D-A</strain>
    </source>
</reference>
<dbReference type="Gene3D" id="1.10.287.950">
    <property type="entry name" value="Methyl-accepting chemotaxis protein"/>
    <property type="match status" value="1"/>
</dbReference>
<evidence type="ECO:0000313" key="6">
    <source>
        <dbReference type="EMBL" id="MSU08412.1"/>
    </source>
</evidence>
<dbReference type="Pfam" id="PF13682">
    <property type="entry name" value="CZB"/>
    <property type="match status" value="1"/>
</dbReference>
<dbReference type="InterPro" id="IPR025991">
    <property type="entry name" value="Chemoreceptor_zinc-bind_dom"/>
</dbReference>
<feature type="domain" description="HAMP" evidence="5">
    <location>
        <begin position="21"/>
        <end position="73"/>
    </location>
</feature>
<evidence type="ECO:0000259" key="4">
    <source>
        <dbReference type="PROSITE" id="PS50111"/>
    </source>
</evidence>
<evidence type="ECO:0000256" key="1">
    <source>
        <dbReference type="ARBA" id="ARBA00023224"/>
    </source>
</evidence>
<dbReference type="PANTHER" id="PTHR32089">
    <property type="entry name" value="METHYL-ACCEPTING CHEMOTAXIS PROTEIN MCPB"/>
    <property type="match status" value="1"/>
</dbReference>
<dbReference type="RefSeq" id="WP_154406574.1">
    <property type="nucleotide sequence ID" value="NZ_JBJDWX010000067.1"/>
</dbReference>
<name>A0A6I2UHC5_9FIRM</name>
<dbReference type="InterPro" id="IPR004089">
    <property type="entry name" value="MCPsignal_dom"/>
</dbReference>
<dbReference type="SUPFAM" id="SSF58104">
    <property type="entry name" value="Methyl-accepting chemotaxis protein (MCP) signaling domain"/>
    <property type="match status" value="1"/>
</dbReference>
<evidence type="ECO:0008006" key="8">
    <source>
        <dbReference type="Google" id="ProtNLM"/>
    </source>
</evidence>
<dbReference type="GO" id="GO:0007165">
    <property type="term" value="P:signal transduction"/>
    <property type="evidence" value="ECO:0007669"/>
    <property type="project" value="UniProtKB-KW"/>
</dbReference>
<dbReference type="PROSITE" id="PS50111">
    <property type="entry name" value="CHEMOTAXIS_TRANSDUC_2"/>
    <property type="match status" value="1"/>
</dbReference>
<comment type="similarity">
    <text evidence="2">Belongs to the methyl-accepting chemotaxis (MCP) protein family.</text>
</comment>
<feature type="domain" description="Methyl-accepting transducer" evidence="4">
    <location>
        <begin position="78"/>
        <end position="314"/>
    </location>
</feature>
<dbReference type="PROSITE" id="PS50885">
    <property type="entry name" value="HAMP"/>
    <property type="match status" value="1"/>
</dbReference>
<comment type="caution">
    <text evidence="6">The sequence shown here is derived from an EMBL/GenBank/DDBJ whole genome shotgun (WGS) entry which is preliminary data.</text>
</comment>
<dbReference type="InterPro" id="IPR003660">
    <property type="entry name" value="HAMP_dom"/>
</dbReference>
<dbReference type="Pfam" id="PF00015">
    <property type="entry name" value="MCPsignal"/>
    <property type="match status" value="1"/>
</dbReference>
<protein>
    <recommendedName>
        <fullName evidence="8">Chemotaxis protein</fullName>
    </recommendedName>
</protein>
<proteinExistence type="inferred from homology"/>
<evidence type="ECO:0000259" key="5">
    <source>
        <dbReference type="PROSITE" id="PS50885"/>
    </source>
</evidence>